<evidence type="ECO:0000313" key="3">
    <source>
        <dbReference type="Proteomes" id="UP001472677"/>
    </source>
</evidence>
<feature type="region of interest" description="Disordered" evidence="1">
    <location>
        <begin position="1"/>
        <end position="32"/>
    </location>
</feature>
<gene>
    <name evidence="2" type="ORF">V6N12_051126</name>
</gene>
<evidence type="ECO:0000313" key="2">
    <source>
        <dbReference type="EMBL" id="KAK8601288.1"/>
    </source>
</evidence>
<accession>A0ABR2GEF9</accession>
<keyword evidence="3" id="KW-1185">Reference proteome</keyword>
<proteinExistence type="predicted"/>
<evidence type="ECO:0000256" key="1">
    <source>
        <dbReference type="SAM" id="MobiDB-lite"/>
    </source>
</evidence>
<comment type="caution">
    <text evidence="2">The sequence shown here is derived from an EMBL/GenBank/DDBJ whole genome shotgun (WGS) entry which is preliminary data.</text>
</comment>
<dbReference type="Proteomes" id="UP001472677">
    <property type="component" value="Unassembled WGS sequence"/>
</dbReference>
<dbReference type="EMBL" id="JBBPBM010000001">
    <property type="protein sequence ID" value="KAK8601288.1"/>
    <property type="molecule type" value="Genomic_DNA"/>
</dbReference>
<reference evidence="2 3" key="1">
    <citation type="journal article" date="2024" name="G3 (Bethesda)">
        <title>Genome assembly of Hibiscus sabdariffa L. provides insights into metabolisms of medicinal natural products.</title>
        <authorList>
            <person name="Kim T."/>
        </authorList>
    </citation>
    <scope>NUCLEOTIDE SEQUENCE [LARGE SCALE GENOMIC DNA]</scope>
    <source>
        <strain evidence="2">TK-2024</strain>
        <tissue evidence="2">Old leaves</tissue>
    </source>
</reference>
<protein>
    <submittedName>
        <fullName evidence="2">Uncharacterized protein</fullName>
    </submittedName>
</protein>
<feature type="compositionally biased region" description="Basic and acidic residues" evidence="1">
    <location>
        <begin position="1"/>
        <end position="12"/>
    </location>
</feature>
<name>A0ABR2GEF9_9ROSI</name>
<organism evidence="2 3">
    <name type="scientific">Hibiscus sabdariffa</name>
    <name type="common">roselle</name>
    <dbReference type="NCBI Taxonomy" id="183260"/>
    <lineage>
        <taxon>Eukaryota</taxon>
        <taxon>Viridiplantae</taxon>
        <taxon>Streptophyta</taxon>
        <taxon>Embryophyta</taxon>
        <taxon>Tracheophyta</taxon>
        <taxon>Spermatophyta</taxon>
        <taxon>Magnoliopsida</taxon>
        <taxon>eudicotyledons</taxon>
        <taxon>Gunneridae</taxon>
        <taxon>Pentapetalae</taxon>
        <taxon>rosids</taxon>
        <taxon>malvids</taxon>
        <taxon>Malvales</taxon>
        <taxon>Malvaceae</taxon>
        <taxon>Malvoideae</taxon>
        <taxon>Hibiscus</taxon>
    </lineage>
</organism>
<sequence>MLPTRLRSESRESSPVVSSADPITSGPTADSGSFAATSDSVLGVHEEGHAAGAVVLAIEVVVEGADMTAIGDDDDVEEGGTIDAVIPSVDVAVRAAKDIVVGDDAAAEGTSVAMVPFASIHAGSIDSIADSSSSLVRNTHHVNS</sequence>
<feature type="compositionally biased region" description="Polar residues" evidence="1">
    <location>
        <begin position="21"/>
        <end position="32"/>
    </location>
</feature>